<dbReference type="InterPro" id="IPR050660">
    <property type="entry name" value="NEK_Ser/Thr_kinase"/>
</dbReference>
<dbReference type="AlphaFoldDB" id="A0ABD1ZSD6"/>
<organism evidence="13 14">
    <name type="scientific">Riccia fluitans</name>
    <dbReference type="NCBI Taxonomy" id="41844"/>
    <lineage>
        <taxon>Eukaryota</taxon>
        <taxon>Viridiplantae</taxon>
        <taxon>Streptophyta</taxon>
        <taxon>Embryophyta</taxon>
        <taxon>Marchantiophyta</taxon>
        <taxon>Marchantiopsida</taxon>
        <taxon>Marchantiidae</taxon>
        <taxon>Marchantiales</taxon>
        <taxon>Ricciaceae</taxon>
        <taxon>Riccia</taxon>
    </lineage>
</organism>
<keyword evidence="5 10" id="KW-0547">Nucleotide-binding</keyword>
<dbReference type="Proteomes" id="UP001605036">
    <property type="component" value="Unassembled WGS sequence"/>
</dbReference>
<dbReference type="PANTHER" id="PTHR43671:SF98">
    <property type="entry name" value="SERINE_THREONINE-PROTEIN KINASE NEK11"/>
    <property type="match status" value="1"/>
</dbReference>
<keyword evidence="4" id="KW-0808">Transferase</keyword>
<dbReference type="Pfam" id="PF00069">
    <property type="entry name" value="Pkinase"/>
    <property type="match status" value="1"/>
</dbReference>
<evidence type="ECO:0000256" key="8">
    <source>
        <dbReference type="ARBA" id="ARBA00047899"/>
    </source>
</evidence>
<protein>
    <recommendedName>
        <fullName evidence="2">non-specific serine/threonine protein kinase</fullName>
        <ecNumber evidence="2">2.7.11.1</ecNumber>
    </recommendedName>
</protein>
<comment type="catalytic activity">
    <reaction evidence="9">
        <text>L-seryl-[protein] + ATP = O-phospho-L-seryl-[protein] + ADP + H(+)</text>
        <dbReference type="Rhea" id="RHEA:17989"/>
        <dbReference type="Rhea" id="RHEA-COMP:9863"/>
        <dbReference type="Rhea" id="RHEA-COMP:11604"/>
        <dbReference type="ChEBI" id="CHEBI:15378"/>
        <dbReference type="ChEBI" id="CHEBI:29999"/>
        <dbReference type="ChEBI" id="CHEBI:30616"/>
        <dbReference type="ChEBI" id="CHEBI:83421"/>
        <dbReference type="ChEBI" id="CHEBI:456216"/>
        <dbReference type="EC" id="2.7.11.1"/>
    </reaction>
</comment>
<gene>
    <name evidence="13" type="ORF">R1flu_021327</name>
</gene>
<dbReference type="GO" id="GO:0004674">
    <property type="term" value="F:protein serine/threonine kinase activity"/>
    <property type="evidence" value="ECO:0007669"/>
    <property type="project" value="UniProtKB-KW"/>
</dbReference>
<dbReference type="InterPro" id="IPR000719">
    <property type="entry name" value="Prot_kinase_dom"/>
</dbReference>
<evidence type="ECO:0000313" key="14">
    <source>
        <dbReference type="Proteomes" id="UP001605036"/>
    </source>
</evidence>
<comment type="caution">
    <text evidence="13">The sequence shown here is derived from an EMBL/GenBank/DDBJ whole genome shotgun (WGS) entry which is preliminary data.</text>
</comment>
<dbReference type="PROSITE" id="PS00108">
    <property type="entry name" value="PROTEIN_KINASE_ST"/>
    <property type="match status" value="1"/>
</dbReference>
<feature type="domain" description="Protein kinase" evidence="12">
    <location>
        <begin position="8"/>
        <end position="262"/>
    </location>
</feature>
<evidence type="ECO:0000256" key="1">
    <source>
        <dbReference type="ARBA" id="ARBA00010886"/>
    </source>
</evidence>
<dbReference type="InterPro" id="IPR017441">
    <property type="entry name" value="Protein_kinase_ATP_BS"/>
</dbReference>
<dbReference type="EC" id="2.7.11.1" evidence="2"/>
<reference evidence="13 14" key="1">
    <citation type="submission" date="2024-09" db="EMBL/GenBank/DDBJ databases">
        <title>Chromosome-scale assembly of Riccia fluitans.</title>
        <authorList>
            <person name="Paukszto L."/>
            <person name="Sawicki J."/>
            <person name="Karawczyk K."/>
            <person name="Piernik-Szablinska J."/>
            <person name="Szczecinska M."/>
            <person name="Mazdziarz M."/>
        </authorList>
    </citation>
    <scope>NUCLEOTIDE SEQUENCE [LARGE SCALE GENOMIC DNA]</scope>
    <source>
        <strain evidence="13">Rf_01</strain>
        <tissue evidence="13">Aerial parts of the thallus</tissue>
    </source>
</reference>
<name>A0ABD1ZSD6_9MARC</name>
<dbReference type="Gene3D" id="3.30.200.20">
    <property type="entry name" value="Phosphorylase Kinase, domain 1"/>
    <property type="match status" value="1"/>
</dbReference>
<feature type="compositionally biased region" description="Polar residues" evidence="11">
    <location>
        <begin position="691"/>
        <end position="707"/>
    </location>
</feature>
<dbReference type="SUPFAM" id="SSF56112">
    <property type="entry name" value="Protein kinase-like (PK-like)"/>
    <property type="match status" value="1"/>
</dbReference>
<keyword evidence="7 10" id="KW-0067">ATP-binding</keyword>
<feature type="region of interest" description="Disordered" evidence="11">
    <location>
        <begin position="382"/>
        <end position="581"/>
    </location>
</feature>
<evidence type="ECO:0000259" key="12">
    <source>
        <dbReference type="PROSITE" id="PS50011"/>
    </source>
</evidence>
<dbReference type="EMBL" id="JBHFFA010000001">
    <property type="protein sequence ID" value="KAL2653199.1"/>
    <property type="molecule type" value="Genomic_DNA"/>
</dbReference>
<dbReference type="Gene3D" id="1.10.510.10">
    <property type="entry name" value="Transferase(Phosphotransferase) domain 1"/>
    <property type="match status" value="1"/>
</dbReference>
<feature type="binding site" evidence="10">
    <location>
        <position position="37"/>
    </location>
    <ligand>
        <name>ATP</name>
        <dbReference type="ChEBI" id="CHEBI:30616"/>
    </ligand>
</feature>
<feature type="region of interest" description="Disordered" evidence="11">
    <location>
        <begin position="675"/>
        <end position="732"/>
    </location>
</feature>
<dbReference type="PANTHER" id="PTHR43671">
    <property type="entry name" value="SERINE/THREONINE-PROTEIN KINASE NEK"/>
    <property type="match status" value="1"/>
</dbReference>
<dbReference type="PROSITE" id="PS00107">
    <property type="entry name" value="PROTEIN_KINASE_ATP"/>
    <property type="match status" value="1"/>
</dbReference>
<accession>A0ABD1ZSD6</accession>
<dbReference type="CDD" id="cd08215">
    <property type="entry name" value="STKc_Nek"/>
    <property type="match status" value="1"/>
</dbReference>
<feature type="compositionally biased region" description="Low complexity" evidence="11">
    <location>
        <begin position="487"/>
        <end position="500"/>
    </location>
</feature>
<dbReference type="FunFam" id="3.30.200.20:FF:000108">
    <property type="entry name" value="Serine/threonine-protein kinase Nek2"/>
    <property type="match status" value="1"/>
</dbReference>
<evidence type="ECO:0000256" key="6">
    <source>
        <dbReference type="ARBA" id="ARBA00022777"/>
    </source>
</evidence>
<dbReference type="GO" id="GO:0005524">
    <property type="term" value="F:ATP binding"/>
    <property type="evidence" value="ECO:0007669"/>
    <property type="project" value="UniProtKB-UniRule"/>
</dbReference>
<feature type="compositionally biased region" description="Basic and acidic residues" evidence="11">
    <location>
        <begin position="383"/>
        <end position="396"/>
    </location>
</feature>
<dbReference type="SMART" id="SM00220">
    <property type="entry name" value="S_TKc"/>
    <property type="match status" value="1"/>
</dbReference>
<evidence type="ECO:0000256" key="3">
    <source>
        <dbReference type="ARBA" id="ARBA00022527"/>
    </source>
</evidence>
<keyword evidence="3" id="KW-0723">Serine/threonine-protein kinase</keyword>
<comment type="catalytic activity">
    <reaction evidence="8">
        <text>L-threonyl-[protein] + ATP = O-phospho-L-threonyl-[protein] + ADP + H(+)</text>
        <dbReference type="Rhea" id="RHEA:46608"/>
        <dbReference type="Rhea" id="RHEA-COMP:11060"/>
        <dbReference type="Rhea" id="RHEA-COMP:11605"/>
        <dbReference type="ChEBI" id="CHEBI:15378"/>
        <dbReference type="ChEBI" id="CHEBI:30013"/>
        <dbReference type="ChEBI" id="CHEBI:30616"/>
        <dbReference type="ChEBI" id="CHEBI:61977"/>
        <dbReference type="ChEBI" id="CHEBI:456216"/>
        <dbReference type="EC" id="2.7.11.1"/>
    </reaction>
</comment>
<dbReference type="InterPro" id="IPR011009">
    <property type="entry name" value="Kinase-like_dom_sf"/>
</dbReference>
<evidence type="ECO:0000256" key="7">
    <source>
        <dbReference type="ARBA" id="ARBA00022840"/>
    </source>
</evidence>
<keyword evidence="14" id="KW-1185">Reference proteome</keyword>
<sequence length="923" mass="101035">MESKMDQYEIMEQVGRGAFGSAILVNHKLERKKYVLKKIRLARQTDRCRRSAHQEMALVSRVQHPFIVDYKEAWVEKGCYVCIVTGYCEGGDMADVVRKANGQYFSEERLCRWFAQLLLAVDYLHSNHVLHRDLKCSNIFLTKDHDIRLGDFGLAKMLAADDLASSVVGTPNYMCPELLADIPYGFKSDIWSLGCCMYEITAHRPAFKAFDMQGLISKINRSTIGPLPANYSSSLKGLIRSMLRKNPEHRPTAAELLRHPYLQPYITQCRLQAGLLHPSPQRNMGNGQLIDQNASHDSSGRESFATSVRSSPSRAFDYGGLIEAIHDDADNGWQFDSVDKDASRNSSRGHVSATHTHRDANQLGEMWTDEDRAVETHFAGKVHSAEPHLKAAERQEVSNSRIPVKSSPKVNHLTRVAATAESPRTPSTKPLRFKPEPGTKKTPQVAHLQQKLGHLDSPRGKVKTTDGLPPASPARQDENLTAKTKARTPGPAAGATPRRASLPLALKPPHQRRSSSPLGGSNGGSGNSGRSSLTSPRVRSSVSGTPARVMSNSDNHRGTGARPEAVKSSLQSRLSSRNNNQDLHRVIPEDMSLGSTSSHPISTCEYGGVVSDRSERSEISGLTDIRSPDVSVNAPRLDLIPEFALKSVCEGFNHSDNCLSEGAKVRSKVKEAVARLQKQTSMEHGLKTPLSGASSKSDSRNTSLTRQRSAKDSLNYATPRSKLARGMQPDYDEGYRTQEKGTIQVDADKGAASPVKMGPAAFNDVIHVIRHSTFRLQVGGDQPQAAVQGIGEMDLPGKMDLGTLLDLPQRVERSEIDQGHQVAPVAPARSASINIKDQDTEAKGLDVKSYRQRAEALEGLLELSAQLLSQQRLEELTIVLKPFGRGKVSPRETAIWLTKSLKGMLGDDHHSSCSNSDAGALSS</sequence>
<comment type="similarity">
    <text evidence="1">Belongs to the protein kinase superfamily. NEK Ser/Thr protein kinase family. NIMA subfamily.</text>
</comment>
<feature type="compositionally biased region" description="Low complexity" evidence="11">
    <location>
        <begin position="568"/>
        <end position="581"/>
    </location>
</feature>
<evidence type="ECO:0000256" key="4">
    <source>
        <dbReference type="ARBA" id="ARBA00022679"/>
    </source>
</evidence>
<keyword evidence="6" id="KW-0418">Kinase</keyword>
<evidence type="ECO:0000256" key="10">
    <source>
        <dbReference type="PROSITE-ProRule" id="PRU10141"/>
    </source>
</evidence>
<dbReference type="PROSITE" id="PS50011">
    <property type="entry name" value="PROTEIN_KINASE_DOM"/>
    <property type="match status" value="1"/>
</dbReference>
<evidence type="ECO:0000256" key="2">
    <source>
        <dbReference type="ARBA" id="ARBA00012513"/>
    </source>
</evidence>
<evidence type="ECO:0000256" key="9">
    <source>
        <dbReference type="ARBA" id="ARBA00048679"/>
    </source>
</evidence>
<evidence type="ECO:0000313" key="13">
    <source>
        <dbReference type="EMBL" id="KAL2653199.1"/>
    </source>
</evidence>
<evidence type="ECO:0000256" key="11">
    <source>
        <dbReference type="SAM" id="MobiDB-lite"/>
    </source>
</evidence>
<evidence type="ECO:0000256" key="5">
    <source>
        <dbReference type="ARBA" id="ARBA00022741"/>
    </source>
</evidence>
<proteinExistence type="inferred from homology"/>
<dbReference type="InterPro" id="IPR008271">
    <property type="entry name" value="Ser/Thr_kinase_AS"/>
</dbReference>